<dbReference type="CDD" id="cd00914">
    <property type="entry name" value="PCD_DCoH_subfamily_b"/>
    <property type="match status" value="1"/>
</dbReference>
<dbReference type="InterPro" id="IPR001533">
    <property type="entry name" value="Pterin_deHydtase"/>
</dbReference>
<dbReference type="Proteomes" id="UP001652661">
    <property type="component" value="Chromosome 3R"/>
</dbReference>
<reference evidence="8" key="1">
    <citation type="submission" date="2025-08" db="UniProtKB">
        <authorList>
            <consortium name="RefSeq"/>
        </authorList>
    </citation>
    <scope>IDENTIFICATION</scope>
    <source>
        <strain evidence="8">14028-0561.14</strain>
        <tissue evidence="8">Whole fly</tissue>
    </source>
</reference>
<comment type="similarity">
    <text evidence="2">Belongs to the pterin-4-alpha-carbinolamine dehydratase family.</text>
</comment>
<dbReference type="HAMAP" id="MF_00434">
    <property type="entry name" value="Pterin_4_alpha"/>
    <property type="match status" value="1"/>
</dbReference>
<proteinExistence type="inferred from homology"/>
<keyword evidence="7" id="KW-1185">Reference proteome</keyword>
<evidence type="ECO:0000313" key="8">
    <source>
        <dbReference type="RefSeq" id="XP_070142736.1"/>
    </source>
</evidence>
<accession>A0ABM4GJ42</accession>
<evidence type="ECO:0000313" key="7">
    <source>
        <dbReference type="Proteomes" id="UP001652661"/>
    </source>
</evidence>
<dbReference type="PANTHER" id="PTHR12599">
    <property type="entry name" value="PTERIN-4-ALPHA-CARBINOLAMINE DEHYDRATASE"/>
    <property type="match status" value="1"/>
</dbReference>
<dbReference type="SUPFAM" id="SSF55248">
    <property type="entry name" value="PCD-like"/>
    <property type="match status" value="1"/>
</dbReference>
<comment type="catalytic activity">
    <reaction evidence="1">
        <text>(4aS,6R)-4a-hydroxy-L-erythro-5,6,7,8-tetrahydrobiopterin = (6R)-L-erythro-6,7-dihydrobiopterin + H2O</text>
        <dbReference type="Rhea" id="RHEA:11920"/>
        <dbReference type="ChEBI" id="CHEBI:15377"/>
        <dbReference type="ChEBI" id="CHEBI:15642"/>
        <dbReference type="ChEBI" id="CHEBI:43120"/>
        <dbReference type="EC" id="4.2.1.96"/>
    </reaction>
</comment>
<dbReference type="PANTHER" id="PTHR12599:SF0">
    <property type="entry name" value="PTERIN-4-ALPHA-CARBINOLAMINE DEHYDRATASE"/>
    <property type="match status" value="1"/>
</dbReference>
<dbReference type="Pfam" id="PF01329">
    <property type="entry name" value="Pterin_4a"/>
    <property type="match status" value="1"/>
</dbReference>
<evidence type="ECO:0000256" key="5">
    <source>
        <dbReference type="ARBA" id="ARBA00030497"/>
    </source>
</evidence>
<keyword evidence="4" id="KW-0456">Lyase</keyword>
<dbReference type="Gene3D" id="3.30.1360.20">
    <property type="entry name" value="Transcriptional coactivator/pterin dehydratase"/>
    <property type="match status" value="1"/>
</dbReference>
<evidence type="ECO:0000256" key="6">
    <source>
        <dbReference type="SAM" id="MobiDB-lite"/>
    </source>
</evidence>
<feature type="region of interest" description="Disordered" evidence="6">
    <location>
        <begin position="1"/>
        <end position="26"/>
    </location>
</feature>
<evidence type="ECO:0000256" key="1">
    <source>
        <dbReference type="ARBA" id="ARBA00001554"/>
    </source>
</evidence>
<protein>
    <recommendedName>
        <fullName evidence="3">4a-hydroxytetrahydrobiopterin dehydratase</fullName>
        <ecNumber evidence="3">4.2.1.96</ecNumber>
    </recommendedName>
    <alternativeName>
        <fullName evidence="5">4-alpha-hydroxy-tetrahydropterin dehydratase</fullName>
    </alternativeName>
</protein>
<dbReference type="GeneID" id="108077571"/>
<evidence type="ECO:0000256" key="3">
    <source>
        <dbReference type="ARBA" id="ARBA00013252"/>
    </source>
</evidence>
<evidence type="ECO:0000256" key="2">
    <source>
        <dbReference type="ARBA" id="ARBA00006472"/>
    </source>
</evidence>
<name>A0ABM4GJ42_DROKI</name>
<organism evidence="7 8">
    <name type="scientific">Drosophila kikkawai</name>
    <name type="common">Fruit fly</name>
    <dbReference type="NCBI Taxonomy" id="30033"/>
    <lineage>
        <taxon>Eukaryota</taxon>
        <taxon>Metazoa</taxon>
        <taxon>Ecdysozoa</taxon>
        <taxon>Arthropoda</taxon>
        <taxon>Hexapoda</taxon>
        <taxon>Insecta</taxon>
        <taxon>Pterygota</taxon>
        <taxon>Neoptera</taxon>
        <taxon>Endopterygota</taxon>
        <taxon>Diptera</taxon>
        <taxon>Brachycera</taxon>
        <taxon>Muscomorpha</taxon>
        <taxon>Ephydroidea</taxon>
        <taxon>Drosophilidae</taxon>
        <taxon>Drosophila</taxon>
        <taxon>Sophophora</taxon>
    </lineage>
</organism>
<gene>
    <name evidence="8" type="primary">Pcd</name>
</gene>
<sequence length="231" mass="25691">MPDELASPRRTAVHTGKQQQNTQNNNKLVLEKPKTKMLLNIKCAQNVLKLNFGKAAANLLANRLKSGYLTPLQQQQTRGAGFNYSRSSPQISVLYSPAAKTAAAAATGGSSVLRRLYGTQKKETPAKKSKMVVRLNEQERAEKLQPLLDCGWTLVEGRDAIFKQYVLKDFNQAFAFMTGVALLAEKINHHPEWFNVYNKVDVTLSTHDVGGLSSQDIRMANYLETQANLLK</sequence>
<evidence type="ECO:0000256" key="4">
    <source>
        <dbReference type="ARBA" id="ARBA00023239"/>
    </source>
</evidence>
<dbReference type="EC" id="4.2.1.96" evidence="3"/>
<dbReference type="InterPro" id="IPR036428">
    <property type="entry name" value="PCD_sf"/>
</dbReference>
<dbReference type="NCBIfam" id="NF002018">
    <property type="entry name" value="PRK00823.1-3"/>
    <property type="match status" value="1"/>
</dbReference>
<dbReference type="RefSeq" id="XP_070142736.1">
    <property type="nucleotide sequence ID" value="XM_070286635.1"/>
</dbReference>